<evidence type="ECO:0000313" key="4">
    <source>
        <dbReference type="EMBL" id="UQN31131.1"/>
    </source>
</evidence>
<dbReference type="SUPFAM" id="SSF46565">
    <property type="entry name" value="Chaperone J-domain"/>
    <property type="match status" value="1"/>
</dbReference>
<evidence type="ECO:0000256" key="1">
    <source>
        <dbReference type="ARBA" id="ARBA00023186"/>
    </source>
</evidence>
<dbReference type="SMART" id="SM00271">
    <property type="entry name" value="DnaJ"/>
    <property type="match status" value="1"/>
</dbReference>
<dbReference type="PROSITE" id="PS00636">
    <property type="entry name" value="DNAJ_1"/>
    <property type="match status" value="1"/>
</dbReference>
<dbReference type="Pfam" id="PF01556">
    <property type="entry name" value="DnaJ_C"/>
    <property type="match status" value="1"/>
</dbReference>
<evidence type="ECO:0000256" key="2">
    <source>
        <dbReference type="SAM" id="MobiDB-lite"/>
    </source>
</evidence>
<dbReference type="PANTHER" id="PTHR43096:SF52">
    <property type="entry name" value="DNAJ HOMOLOG 1, MITOCHONDRIAL-RELATED"/>
    <property type="match status" value="1"/>
</dbReference>
<feature type="region of interest" description="Disordered" evidence="2">
    <location>
        <begin position="32"/>
        <end position="51"/>
    </location>
</feature>
<dbReference type="PRINTS" id="PR00625">
    <property type="entry name" value="JDOMAIN"/>
</dbReference>
<evidence type="ECO:0000313" key="5">
    <source>
        <dbReference type="Proteomes" id="UP001055868"/>
    </source>
</evidence>
<reference evidence="4" key="1">
    <citation type="submission" date="2022-05" db="EMBL/GenBank/DDBJ databases">
        <title>Genomic analysis of Brachybacterium sp. CBA3104.</title>
        <authorList>
            <person name="Roh S.W."/>
            <person name="Kim Y.B."/>
            <person name="Kim Y."/>
        </authorList>
    </citation>
    <scope>NUCLEOTIDE SEQUENCE</scope>
    <source>
        <strain evidence="4">CBA3104</strain>
    </source>
</reference>
<dbReference type="Gene3D" id="1.10.287.110">
    <property type="entry name" value="DnaJ domain"/>
    <property type="match status" value="1"/>
</dbReference>
<dbReference type="Proteomes" id="UP001055868">
    <property type="component" value="Chromosome"/>
</dbReference>
<dbReference type="CDD" id="cd06257">
    <property type="entry name" value="DnaJ"/>
    <property type="match status" value="1"/>
</dbReference>
<organism evidence="4 5">
    <name type="scientific">Brachybacterium kimchii</name>
    <dbReference type="NCBI Taxonomy" id="2942909"/>
    <lineage>
        <taxon>Bacteria</taxon>
        <taxon>Bacillati</taxon>
        <taxon>Actinomycetota</taxon>
        <taxon>Actinomycetes</taxon>
        <taxon>Micrococcales</taxon>
        <taxon>Dermabacteraceae</taxon>
        <taxon>Brachybacterium</taxon>
    </lineage>
</organism>
<keyword evidence="5" id="KW-1185">Reference proteome</keyword>
<accession>A0ABY4N9C0</accession>
<evidence type="ECO:0000259" key="3">
    <source>
        <dbReference type="PROSITE" id="PS50076"/>
    </source>
</evidence>
<dbReference type="InterPro" id="IPR002939">
    <property type="entry name" value="DnaJ_C"/>
</dbReference>
<dbReference type="InterPro" id="IPR001623">
    <property type="entry name" value="DnaJ_domain"/>
</dbReference>
<dbReference type="InterPro" id="IPR018253">
    <property type="entry name" value="DnaJ_domain_CS"/>
</dbReference>
<feature type="domain" description="J" evidence="3">
    <location>
        <begin position="10"/>
        <end position="75"/>
    </location>
</feature>
<sequence>MSQQDWLEKDFYAVLGVSKDASAQEIKKAYRKKARDLHPDRHADDPTAEDRFKEVGEAYSVLSDDEQREQYDAIRAMGAGGARFAPGSGGGGGGGFEDMFGSMFGGGGGGRTAYSSGGQNIDMDDLLRMFGGGGGGASFGGAPGGGAGFGRGGYATQTKGEDLRAHLTLSFRDAALGTEAKLDVGGRSVTTRIPAGVHDGQKIRLRGKGQPGQNGGPAGDLILTLDVGSDPVWSADGADLHITVPVRFDEAALGTTIEVPLFDGGHVRMKVPAGTPSGRTLRAKGKGLKTSKRTGDLRVKIEVAVPEHLDDSAREAVEALRDALGDEDPRAGLAEAARR</sequence>
<dbReference type="Gene3D" id="2.60.260.20">
    <property type="entry name" value="Urease metallochaperone UreE, N-terminal domain"/>
    <property type="match status" value="2"/>
</dbReference>
<feature type="compositionally biased region" description="Basic and acidic residues" evidence="2">
    <location>
        <begin position="36"/>
        <end position="51"/>
    </location>
</feature>
<dbReference type="InterPro" id="IPR008971">
    <property type="entry name" value="HSP40/DnaJ_pept-bd"/>
</dbReference>
<dbReference type="CDD" id="cd10747">
    <property type="entry name" value="DnaJ_C"/>
    <property type="match status" value="1"/>
</dbReference>
<dbReference type="PROSITE" id="PS50076">
    <property type="entry name" value="DNAJ_2"/>
    <property type="match status" value="1"/>
</dbReference>
<keyword evidence="1" id="KW-0143">Chaperone</keyword>
<dbReference type="PANTHER" id="PTHR43096">
    <property type="entry name" value="DNAJ HOMOLOG 1, MITOCHONDRIAL-RELATED"/>
    <property type="match status" value="1"/>
</dbReference>
<dbReference type="EMBL" id="CP097218">
    <property type="protein sequence ID" value="UQN31131.1"/>
    <property type="molecule type" value="Genomic_DNA"/>
</dbReference>
<protein>
    <submittedName>
        <fullName evidence="4">DnaJ domain-containing protein</fullName>
    </submittedName>
</protein>
<dbReference type="SUPFAM" id="SSF49493">
    <property type="entry name" value="HSP40/DnaJ peptide-binding domain"/>
    <property type="match status" value="2"/>
</dbReference>
<dbReference type="RefSeq" id="WP_249480541.1">
    <property type="nucleotide sequence ID" value="NZ_CP097218.1"/>
</dbReference>
<proteinExistence type="predicted"/>
<dbReference type="Pfam" id="PF00226">
    <property type="entry name" value="DnaJ"/>
    <property type="match status" value="1"/>
</dbReference>
<dbReference type="InterPro" id="IPR036869">
    <property type="entry name" value="J_dom_sf"/>
</dbReference>
<name>A0ABY4N9C0_9MICO</name>
<gene>
    <name evidence="4" type="ORF">M4486_07580</name>
</gene>